<protein>
    <submittedName>
        <fullName evidence="2">Uncharacterized protein</fullName>
    </submittedName>
</protein>
<reference evidence="2" key="1">
    <citation type="journal article" date="2013" name="J. Plant Res.">
        <title>Effect of fungi and light on seed germination of three Opuntia species from semiarid lands of central Mexico.</title>
        <authorList>
            <person name="Delgado-Sanchez P."/>
            <person name="Jimenez-Bremont J.F."/>
            <person name="Guerrero-Gonzalez Mde L."/>
            <person name="Flores J."/>
        </authorList>
    </citation>
    <scope>NUCLEOTIDE SEQUENCE</scope>
    <source>
        <tissue evidence="2">Cladode</tissue>
    </source>
</reference>
<reference evidence="2" key="2">
    <citation type="submission" date="2020-07" db="EMBL/GenBank/DDBJ databases">
        <authorList>
            <person name="Vera ALvarez R."/>
            <person name="Arias-Moreno D.M."/>
            <person name="Jimenez-Jacinto V."/>
            <person name="Jimenez-Bremont J.F."/>
            <person name="Swaminathan K."/>
            <person name="Moose S.P."/>
            <person name="Guerrero-Gonzalez M.L."/>
            <person name="Marino-Ramirez L."/>
            <person name="Landsman D."/>
            <person name="Rodriguez-Kessler M."/>
            <person name="Delgado-Sanchez P."/>
        </authorList>
    </citation>
    <scope>NUCLEOTIDE SEQUENCE</scope>
    <source>
        <tissue evidence="2">Cladode</tissue>
    </source>
</reference>
<dbReference type="EMBL" id="GISG01141561">
    <property type="protein sequence ID" value="MBA4645248.1"/>
    <property type="molecule type" value="Transcribed_RNA"/>
</dbReference>
<evidence type="ECO:0000313" key="2">
    <source>
        <dbReference type="EMBL" id="MBA4645248.1"/>
    </source>
</evidence>
<dbReference type="AlphaFoldDB" id="A0A7C9DS59"/>
<evidence type="ECO:0000256" key="1">
    <source>
        <dbReference type="SAM" id="MobiDB-lite"/>
    </source>
</evidence>
<feature type="compositionally biased region" description="Basic and acidic residues" evidence="1">
    <location>
        <begin position="10"/>
        <end position="20"/>
    </location>
</feature>
<organism evidence="2">
    <name type="scientific">Opuntia streptacantha</name>
    <name type="common">Prickly pear cactus</name>
    <name type="synonym">Opuntia cardona</name>
    <dbReference type="NCBI Taxonomy" id="393608"/>
    <lineage>
        <taxon>Eukaryota</taxon>
        <taxon>Viridiplantae</taxon>
        <taxon>Streptophyta</taxon>
        <taxon>Embryophyta</taxon>
        <taxon>Tracheophyta</taxon>
        <taxon>Spermatophyta</taxon>
        <taxon>Magnoliopsida</taxon>
        <taxon>eudicotyledons</taxon>
        <taxon>Gunneridae</taxon>
        <taxon>Pentapetalae</taxon>
        <taxon>Caryophyllales</taxon>
        <taxon>Cactineae</taxon>
        <taxon>Cactaceae</taxon>
        <taxon>Opuntioideae</taxon>
        <taxon>Opuntia</taxon>
    </lineage>
</organism>
<feature type="region of interest" description="Disordered" evidence="1">
    <location>
        <begin position="1"/>
        <end position="20"/>
    </location>
</feature>
<accession>A0A7C9DS59</accession>
<name>A0A7C9DS59_OPUST</name>
<sequence length="119" mass="13331">MSRFMTTETELNRDTAGKHTDRDRVLIRRKDGIRSGEVGLIGASRTLERGENLSKMAVRTALKWLLIAGITKQAFQYPKMILCNLWGLPNLSKIRALTEIIMHKALEICPNSAGHTAVL</sequence>
<proteinExistence type="predicted"/>